<evidence type="ECO:0000313" key="2">
    <source>
        <dbReference type="Proteomes" id="UP000241447"/>
    </source>
</evidence>
<organism evidence="1 2">
    <name type="scientific">Celeribacter baekdonensis</name>
    <dbReference type="NCBI Taxonomy" id="875171"/>
    <lineage>
        <taxon>Bacteria</taxon>
        <taxon>Pseudomonadati</taxon>
        <taxon>Pseudomonadota</taxon>
        <taxon>Alphaproteobacteria</taxon>
        <taxon>Rhodobacterales</taxon>
        <taxon>Roseobacteraceae</taxon>
        <taxon>Celeribacter</taxon>
    </lineage>
</organism>
<protein>
    <submittedName>
        <fullName evidence="1">Uncharacterized protein</fullName>
    </submittedName>
</protein>
<dbReference type="EMBL" id="CP028475">
    <property type="protein sequence ID" value="AVW92992.1"/>
    <property type="molecule type" value="Genomic_DNA"/>
</dbReference>
<accession>A0A2R4M7I5</accession>
<gene>
    <name evidence="1" type="ORF">DA792_19460</name>
</gene>
<proteinExistence type="predicted"/>
<evidence type="ECO:0000313" key="1">
    <source>
        <dbReference type="EMBL" id="AVW92992.1"/>
    </source>
</evidence>
<dbReference type="KEGG" id="cbak:DA792_19460"/>
<sequence>MRLKRDQERLRGSVSPAEQARVGVIAFAGVALGLVGTGEAEHLVKSLTKGRVGGGFDEAAVCGGDQFDRAELILVQVFHRPVHPAHVRD</sequence>
<reference evidence="1 2" key="1">
    <citation type="submission" date="2018-03" db="EMBL/GenBank/DDBJ databases">
        <title>The Complete Genome of Celeribacter baekdonensis strain LH4, a Thiosulfate-Oxidizing Alphaproteobacterium Isolated from Gulf of Mexico Continental Slope Sediments.</title>
        <authorList>
            <person name="Flood B.E."/>
            <person name="Bailey J.V."/>
            <person name="Leprich D."/>
        </authorList>
    </citation>
    <scope>NUCLEOTIDE SEQUENCE [LARGE SCALE GENOMIC DNA]</scope>
    <source>
        <strain evidence="1 2">LH4</strain>
    </source>
</reference>
<name>A0A2R4M7I5_9RHOB</name>
<dbReference type="Proteomes" id="UP000241447">
    <property type="component" value="Chromosome"/>
</dbReference>
<dbReference type="AlphaFoldDB" id="A0A2R4M7I5"/>